<keyword evidence="3" id="KW-1185">Reference proteome</keyword>
<dbReference type="InterPro" id="IPR003347">
    <property type="entry name" value="JmjC_dom"/>
</dbReference>
<sequence>MTDRRAREIAADDPSARDLAALVAAGEPVVVRGLVADWPLVAAGREGPRALADYLLEYYNGHPVVGYTARAELGGRYFYDAEVTRLDFEGERVRLDDYLARLLAARDRDDAESFYVGSTDLDLFFPGLADANPLPEAGFDRALRSIWIGNRTTAVAHHDMSNNVAVVGAGRRRFTLFPPDQVANLYPGPLAPTPGGQVVSMVDFRDPDLDRYPRFAEAVAAAQVAELEPGDAVVYPALWWHQVEALDTLNVLVNYWWNEAPAFMDTPMNTLLHALLSLRDRPAGEKAAWHAMFDYYVFGDPERPAAHLPAHARGALARLDELGARRLRAELLRKLNR</sequence>
<comment type="caution">
    <text evidence="2">The sequence shown here is derived from an EMBL/GenBank/DDBJ whole genome shotgun (WGS) entry which is preliminary data.</text>
</comment>
<proteinExistence type="predicted"/>
<dbReference type="EMBL" id="JAHXZN010000005">
    <property type="protein sequence ID" value="MBW6532120.1"/>
    <property type="molecule type" value="Genomic_DNA"/>
</dbReference>
<dbReference type="Pfam" id="PF13621">
    <property type="entry name" value="Cupin_8"/>
    <property type="match status" value="1"/>
</dbReference>
<evidence type="ECO:0000313" key="2">
    <source>
        <dbReference type="EMBL" id="MBW6532120.1"/>
    </source>
</evidence>
<dbReference type="PROSITE" id="PS51184">
    <property type="entry name" value="JMJC"/>
    <property type="match status" value="1"/>
</dbReference>
<dbReference type="SUPFAM" id="SSF51197">
    <property type="entry name" value="Clavaminate synthase-like"/>
    <property type="match status" value="1"/>
</dbReference>
<evidence type="ECO:0000259" key="1">
    <source>
        <dbReference type="PROSITE" id="PS51184"/>
    </source>
</evidence>
<gene>
    <name evidence="2" type="ORF">KZ820_15370</name>
</gene>
<accession>A0ABS7BR95</accession>
<protein>
    <submittedName>
        <fullName evidence="2">Cupin-like domain-containing protein</fullName>
    </submittedName>
</protein>
<evidence type="ECO:0000313" key="3">
    <source>
        <dbReference type="Proteomes" id="UP000759103"/>
    </source>
</evidence>
<dbReference type="InterPro" id="IPR041667">
    <property type="entry name" value="Cupin_8"/>
</dbReference>
<dbReference type="Proteomes" id="UP000759103">
    <property type="component" value="Unassembled WGS sequence"/>
</dbReference>
<organism evidence="2 3">
    <name type="scientific">Sphingomonas citri</name>
    <dbReference type="NCBI Taxonomy" id="2862499"/>
    <lineage>
        <taxon>Bacteria</taxon>
        <taxon>Pseudomonadati</taxon>
        <taxon>Pseudomonadota</taxon>
        <taxon>Alphaproteobacteria</taxon>
        <taxon>Sphingomonadales</taxon>
        <taxon>Sphingomonadaceae</taxon>
        <taxon>Sphingomonas</taxon>
    </lineage>
</organism>
<dbReference type="Gene3D" id="2.60.120.650">
    <property type="entry name" value="Cupin"/>
    <property type="match status" value="1"/>
</dbReference>
<dbReference type="SMART" id="SM00558">
    <property type="entry name" value="JmjC"/>
    <property type="match status" value="1"/>
</dbReference>
<dbReference type="PANTHER" id="PTHR12461">
    <property type="entry name" value="HYPOXIA-INDUCIBLE FACTOR 1 ALPHA INHIBITOR-RELATED"/>
    <property type="match status" value="1"/>
</dbReference>
<dbReference type="PANTHER" id="PTHR12461:SF105">
    <property type="entry name" value="HYPOXIA-INDUCIBLE FACTOR 1-ALPHA INHIBITOR"/>
    <property type="match status" value="1"/>
</dbReference>
<name>A0ABS7BR95_9SPHN</name>
<feature type="domain" description="JmjC" evidence="1">
    <location>
        <begin position="114"/>
        <end position="272"/>
    </location>
</feature>
<reference evidence="2 3" key="1">
    <citation type="submission" date="2021-07" db="EMBL/GenBank/DDBJ databases">
        <title>Sphingomonas sp.</title>
        <authorList>
            <person name="Feng G."/>
            <person name="Li J."/>
            <person name="Pan M."/>
        </authorList>
    </citation>
    <scope>NUCLEOTIDE SEQUENCE [LARGE SCALE GENOMIC DNA]</scope>
    <source>
        <strain evidence="2 3">RRHST34</strain>
    </source>
</reference>